<gene>
    <name evidence="1" type="ORF">HYS17_00515</name>
</gene>
<keyword evidence="1" id="KW-0808">Transferase</keyword>
<sequence length="394" mass="44988">MPSSRPGIVMDREGVCMACRWHEKKQSIDWDSRARQFQDIADWAKSVSRSSFDCILGVSGGKDSLWQAHQLRDRFGLNPLLVQYVSSDATELGRHNAENMVKCGFTLISIQPNPLVAQKLARKSFIEYGNIAKFSELALFSAPFRTAIEQDIPLVLFGENPALEAGDVNQDNPGWDASGVRFSHTLSGAATDIWLGDGVTSRDLIQYTFPSVAELESWGGRGVFMGYFLDWSGWNNAVFSIQHGLETHGDVPDNIGLHYRHHSLDSDFGAMVNFMLKYVKFGFGETTEHASYDIRAGRMTRKEAAALVKRLDGRCHPRYIHGFCEWIGINTNQFWEIADSFRGKMWRKDNKGEWYLEEPVWHHYQDLDEVDTDELIRRVDTIRRVEEIKQRREG</sequence>
<protein>
    <submittedName>
        <fullName evidence="1">N-acetyl sugar amidotransferase</fullName>
    </submittedName>
</protein>
<dbReference type="Proteomes" id="UP000595362">
    <property type="component" value="Chromosome"/>
</dbReference>
<dbReference type="EMBL" id="CP066681">
    <property type="protein sequence ID" value="QQG36309.1"/>
    <property type="molecule type" value="Genomic_DNA"/>
</dbReference>
<dbReference type="SUPFAM" id="SSF52402">
    <property type="entry name" value="Adenine nucleotide alpha hydrolases-like"/>
    <property type="match status" value="1"/>
</dbReference>
<dbReference type="NCBIfam" id="TIGR03573">
    <property type="entry name" value="WbuX"/>
    <property type="match status" value="1"/>
</dbReference>
<name>A0A7T5R2L9_9BACT</name>
<accession>A0A7T5R2L9</accession>
<proteinExistence type="predicted"/>
<evidence type="ECO:0000313" key="2">
    <source>
        <dbReference type="Proteomes" id="UP000595362"/>
    </source>
</evidence>
<dbReference type="InterPro" id="IPR020022">
    <property type="entry name" value="N-acetyl_sugar_amidoTrfase"/>
</dbReference>
<reference evidence="1 2" key="1">
    <citation type="submission" date="2020-07" db="EMBL/GenBank/DDBJ databases">
        <title>Huge and variable diversity of episymbiotic CPR bacteria and DPANN archaea in groundwater ecosystems.</title>
        <authorList>
            <person name="He C.Y."/>
            <person name="Keren R."/>
            <person name="Whittaker M."/>
            <person name="Farag I.F."/>
            <person name="Doudna J."/>
            <person name="Cate J.H.D."/>
            <person name="Banfield J.F."/>
        </authorList>
    </citation>
    <scope>NUCLEOTIDE SEQUENCE [LARGE SCALE GENOMIC DNA]</scope>
    <source>
        <strain evidence="1">NC_groundwater_70_Ag_B-0.1um_54_66</strain>
    </source>
</reference>
<dbReference type="AlphaFoldDB" id="A0A7T5R2L9"/>
<evidence type="ECO:0000313" key="1">
    <source>
        <dbReference type="EMBL" id="QQG36309.1"/>
    </source>
</evidence>
<dbReference type="GO" id="GO:0016740">
    <property type="term" value="F:transferase activity"/>
    <property type="evidence" value="ECO:0007669"/>
    <property type="project" value="UniProtKB-KW"/>
</dbReference>
<organism evidence="1 2">
    <name type="scientific">Micavibrio aeruginosavorus</name>
    <dbReference type="NCBI Taxonomy" id="349221"/>
    <lineage>
        <taxon>Bacteria</taxon>
        <taxon>Pseudomonadati</taxon>
        <taxon>Bdellovibrionota</taxon>
        <taxon>Bdellovibrionia</taxon>
        <taxon>Bdellovibrionales</taxon>
        <taxon>Pseudobdellovibrionaceae</taxon>
        <taxon>Micavibrio</taxon>
    </lineage>
</organism>